<evidence type="ECO:0000313" key="1">
    <source>
        <dbReference type="EMBL" id="OXE47779.1"/>
    </source>
</evidence>
<evidence type="ECO:0000313" key="2">
    <source>
        <dbReference type="Proteomes" id="UP000214610"/>
    </source>
</evidence>
<dbReference type="GeneID" id="78362820"/>
<gene>
    <name evidence="1" type="ORF">ADH67_08370</name>
</gene>
<comment type="caution">
    <text evidence="1">The sequence shown here is derived from an EMBL/GenBank/DDBJ whole genome shotgun (WGS) entry which is preliminary data.</text>
</comment>
<sequence>MELRKPFDRIYLLTHQCDYVRLRTSSHWHPEVGILTFGNKKWTVKDYSDCNWFVRNSYAKILLNRELNAISMLNGIEGVPQNPFFVDSCCLAFEYVEGASLRDYPADKITPEFLTECERILRDIHKKGLVHLDTGAMGNWIVKPDNRPALIDFQTAMKTKGLPSRLVGFLKAMDLRGVYKKWIAFRPNEMGEKRKKAAERFEKIRKIWLFHPKKK</sequence>
<protein>
    <recommendedName>
        <fullName evidence="3">Serine/threonine protein kinase</fullName>
    </recommendedName>
</protein>
<dbReference type="EMBL" id="NHMP01000004">
    <property type="protein sequence ID" value="OXE47779.1"/>
    <property type="molecule type" value="Genomic_DNA"/>
</dbReference>
<dbReference type="InterPro" id="IPR011009">
    <property type="entry name" value="Kinase-like_dom_sf"/>
</dbReference>
<dbReference type="AlphaFoldDB" id="A0A227KKQ1"/>
<keyword evidence="2" id="KW-1185">Reference proteome</keyword>
<dbReference type="Proteomes" id="UP000214610">
    <property type="component" value="Unassembled WGS sequence"/>
</dbReference>
<reference evidence="2" key="1">
    <citation type="submission" date="2017-05" db="EMBL/GenBank/DDBJ databases">
        <title>Improved OligoMM genomes.</title>
        <authorList>
            <person name="Garzetti D."/>
        </authorList>
    </citation>
    <scope>NUCLEOTIDE SEQUENCE [LARGE SCALE GENOMIC DNA]</scope>
    <source>
        <strain evidence="2">YL45</strain>
    </source>
</reference>
<accession>A0A227KKQ1</accession>
<organism evidence="1 2">
    <name type="scientific">Turicimonas muris</name>
    <dbReference type="NCBI Taxonomy" id="1796652"/>
    <lineage>
        <taxon>Bacteria</taxon>
        <taxon>Pseudomonadati</taxon>
        <taxon>Pseudomonadota</taxon>
        <taxon>Betaproteobacteria</taxon>
        <taxon>Burkholderiales</taxon>
        <taxon>Sutterellaceae</taxon>
        <taxon>Turicimonas</taxon>
    </lineage>
</organism>
<dbReference type="SUPFAM" id="SSF56112">
    <property type="entry name" value="Protein kinase-like (PK-like)"/>
    <property type="match status" value="1"/>
</dbReference>
<name>A0A227KKQ1_9BURK</name>
<proteinExistence type="predicted"/>
<evidence type="ECO:0008006" key="3">
    <source>
        <dbReference type="Google" id="ProtNLM"/>
    </source>
</evidence>
<dbReference type="RefSeq" id="WP_066595342.1">
    <property type="nucleotide sequence ID" value="NZ_CAJTBZ010000007.1"/>
</dbReference>